<accession>A0ABS2ND66</accession>
<evidence type="ECO:0000313" key="2">
    <source>
        <dbReference type="EMBL" id="MBM7585793.1"/>
    </source>
</evidence>
<dbReference type="EMBL" id="JAFBDZ010000002">
    <property type="protein sequence ID" value="MBM7585793.1"/>
    <property type="molecule type" value="Genomic_DNA"/>
</dbReference>
<feature type="transmembrane region" description="Helical" evidence="1">
    <location>
        <begin position="37"/>
        <end position="57"/>
    </location>
</feature>
<feature type="transmembrane region" description="Helical" evidence="1">
    <location>
        <begin position="69"/>
        <end position="87"/>
    </location>
</feature>
<dbReference type="Proteomes" id="UP001646157">
    <property type="component" value="Unassembled WGS sequence"/>
</dbReference>
<evidence type="ECO:0000313" key="3">
    <source>
        <dbReference type="Proteomes" id="UP001646157"/>
    </source>
</evidence>
<keyword evidence="1" id="KW-0812">Transmembrane</keyword>
<evidence type="ECO:0000256" key="1">
    <source>
        <dbReference type="SAM" id="Phobius"/>
    </source>
</evidence>
<keyword evidence="1" id="KW-0472">Membrane</keyword>
<reference evidence="2 3" key="1">
    <citation type="submission" date="2021-01" db="EMBL/GenBank/DDBJ databases">
        <title>Genomic Encyclopedia of Type Strains, Phase IV (KMG-IV): sequencing the most valuable type-strain genomes for metagenomic binning, comparative biology and taxonomic classification.</title>
        <authorList>
            <person name="Goeker M."/>
        </authorList>
    </citation>
    <scope>NUCLEOTIDE SEQUENCE [LARGE SCALE GENOMIC DNA]</scope>
    <source>
        <strain evidence="2 3">DSM 24834</strain>
    </source>
</reference>
<name>A0ABS2ND66_9BACI</name>
<protein>
    <submittedName>
        <fullName evidence="2">Uncharacterized protein</fullName>
    </submittedName>
</protein>
<comment type="caution">
    <text evidence="2">The sequence shown here is derived from an EMBL/GenBank/DDBJ whole genome shotgun (WGS) entry which is preliminary data.</text>
</comment>
<proteinExistence type="predicted"/>
<keyword evidence="1" id="KW-1133">Transmembrane helix</keyword>
<organism evidence="2 3">
    <name type="scientific">Rossellomorea pakistanensis</name>
    <dbReference type="NCBI Taxonomy" id="992288"/>
    <lineage>
        <taxon>Bacteria</taxon>
        <taxon>Bacillati</taxon>
        <taxon>Bacillota</taxon>
        <taxon>Bacilli</taxon>
        <taxon>Bacillales</taxon>
        <taxon>Bacillaceae</taxon>
        <taxon>Rossellomorea</taxon>
    </lineage>
</organism>
<sequence length="106" mass="12060">MLMGILGSTYTILFVILAAFGVKQVTRLIPNDKNHEWHFFFKALFLGGISSIVLYVNSRYFLLESFAKAGITITLLLLILIPVLIVLKNRKPESYISLINQINKFI</sequence>
<keyword evidence="3" id="KW-1185">Reference proteome</keyword>
<gene>
    <name evidence="2" type="ORF">JOC86_002335</name>
</gene>